<dbReference type="RefSeq" id="WP_234267361.1">
    <property type="nucleotide sequence ID" value="NZ_BSPB01000067.1"/>
</dbReference>
<dbReference type="CDD" id="cd00293">
    <property type="entry name" value="USP-like"/>
    <property type="match status" value="1"/>
</dbReference>
<evidence type="ECO:0000313" key="4">
    <source>
        <dbReference type="Proteomes" id="UP001156903"/>
    </source>
</evidence>
<dbReference type="EMBL" id="BSPB01000067">
    <property type="protein sequence ID" value="GLS16606.1"/>
    <property type="molecule type" value="Genomic_DNA"/>
</dbReference>
<gene>
    <name evidence="3" type="ORF">GCM10007935_40490</name>
</gene>
<dbReference type="PRINTS" id="PR01438">
    <property type="entry name" value="UNVRSLSTRESS"/>
</dbReference>
<feature type="domain" description="UspA" evidence="2">
    <location>
        <begin position="6"/>
        <end position="129"/>
    </location>
</feature>
<dbReference type="Pfam" id="PF00582">
    <property type="entry name" value="Usp"/>
    <property type="match status" value="1"/>
</dbReference>
<comment type="caution">
    <text evidence="3">The sequence shown here is derived from an EMBL/GenBank/DDBJ whole genome shotgun (WGS) entry which is preliminary data.</text>
</comment>
<name>A0ABQ6C8N0_9BURK</name>
<dbReference type="Gene3D" id="3.40.50.620">
    <property type="entry name" value="HUPs"/>
    <property type="match status" value="1"/>
</dbReference>
<keyword evidence="4" id="KW-1185">Reference proteome</keyword>
<protein>
    <submittedName>
        <fullName evidence="3">Universal stress protein</fullName>
    </submittedName>
</protein>
<comment type="similarity">
    <text evidence="1">Belongs to the universal stress protein A family.</text>
</comment>
<reference evidence="4" key="1">
    <citation type="journal article" date="2019" name="Int. J. Syst. Evol. Microbiol.">
        <title>The Global Catalogue of Microorganisms (GCM) 10K type strain sequencing project: providing services to taxonomists for standard genome sequencing and annotation.</title>
        <authorList>
            <consortium name="The Broad Institute Genomics Platform"/>
            <consortium name="The Broad Institute Genome Sequencing Center for Infectious Disease"/>
            <person name="Wu L."/>
            <person name="Ma J."/>
        </authorList>
    </citation>
    <scope>NUCLEOTIDE SEQUENCE [LARGE SCALE GENOMIC DNA]</scope>
    <source>
        <strain evidence="4">NBRC 109341</strain>
    </source>
</reference>
<dbReference type="InterPro" id="IPR006016">
    <property type="entry name" value="UspA"/>
</dbReference>
<dbReference type="SUPFAM" id="SSF52402">
    <property type="entry name" value="Adenine nucleotide alpha hydrolases-like"/>
    <property type="match status" value="1"/>
</dbReference>
<evidence type="ECO:0000256" key="1">
    <source>
        <dbReference type="ARBA" id="ARBA00008791"/>
    </source>
</evidence>
<accession>A0ABQ6C8N0</accession>
<sequence length="129" mass="14145">MALPMKLLLAVDGSRYTRRMLTYIVSNELLFRPQYDYVLLHVVPENAETAAADSVLDEACDFLSSQGLEARRLARRGAPADLLVKVASELQSNLIIMGCRGQTSLENMMLGSVTAAVLGRSHVPVLVIR</sequence>
<dbReference type="InterPro" id="IPR006015">
    <property type="entry name" value="Universal_stress_UspA"/>
</dbReference>
<proteinExistence type="inferred from homology"/>
<dbReference type="PANTHER" id="PTHR46268:SF6">
    <property type="entry name" value="UNIVERSAL STRESS PROTEIN UP12"/>
    <property type="match status" value="1"/>
</dbReference>
<dbReference type="InterPro" id="IPR014729">
    <property type="entry name" value="Rossmann-like_a/b/a_fold"/>
</dbReference>
<dbReference type="PANTHER" id="PTHR46268">
    <property type="entry name" value="STRESS RESPONSE PROTEIN NHAX"/>
    <property type="match status" value="1"/>
</dbReference>
<organism evidence="3 4">
    <name type="scientific">Hydrogenophaga electricum</name>
    <dbReference type="NCBI Taxonomy" id="1230953"/>
    <lineage>
        <taxon>Bacteria</taxon>
        <taxon>Pseudomonadati</taxon>
        <taxon>Pseudomonadota</taxon>
        <taxon>Betaproteobacteria</taxon>
        <taxon>Burkholderiales</taxon>
        <taxon>Comamonadaceae</taxon>
        <taxon>Hydrogenophaga</taxon>
    </lineage>
</organism>
<evidence type="ECO:0000259" key="2">
    <source>
        <dbReference type="Pfam" id="PF00582"/>
    </source>
</evidence>
<dbReference type="Proteomes" id="UP001156903">
    <property type="component" value="Unassembled WGS sequence"/>
</dbReference>
<evidence type="ECO:0000313" key="3">
    <source>
        <dbReference type="EMBL" id="GLS16606.1"/>
    </source>
</evidence>